<evidence type="ECO:0000313" key="3">
    <source>
        <dbReference type="Proteomes" id="UP000198327"/>
    </source>
</evidence>
<dbReference type="OrthoDB" id="1493813at2"/>
<keyword evidence="2" id="KW-0503">Monooxygenase</keyword>
<keyword evidence="2" id="KW-0560">Oxidoreductase</keyword>
<evidence type="ECO:0000259" key="1">
    <source>
        <dbReference type="PROSITE" id="PS51725"/>
    </source>
</evidence>
<organism evidence="2 3">
    <name type="scientific">Rhodococcoides kyotonense</name>
    <dbReference type="NCBI Taxonomy" id="398843"/>
    <lineage>
        <taxon>Bacteria</taxon>
        <taxon>Bacillati</taxon>
        <taxon>Actinomycetota</taxon>
        <taxon>Actinomycetes</taxon>
        <taxon>Mycobacteriales</taxon>
        <taxon>Nocardiaceae</taxon>
        <taxon>Rhodococcoides</taxon>
    </lineage>
</organism>
<dbReference type="Proteomes" id="UP000198327">
    <property type="component" value="Unassembled WGS sequence"/>
</dbReference>
<dbReference type="EMBL" id="FZOW01000017">
    <property type="protein sequence ID" value="SNT39774.1"/>
    <property type="molecule type" value="Genomic_DNA"/>
</dbReference>
<feature type="domain" description="ABM" evidence="1">
    <location>
        <begin position="1"/>
        <end position="90"/>
    </location>
</feature>
<dbReference type="Pfam" id="PF03992">
    <property type="entry name" value="ABM"/>
    <property type="match status" value="1"/>
</dbReference>
<keyword evidence="3" id="KW-1185">Reference proteome</keyword>
<accession>A0A239MCK9</accession>
<dbReference type="AlphaFoldDB" id="A0A239MCK9"/>
<name>A0A239MCK9_9NOCA</name>
<dbReference type="InterPro" id="IPR007138">
    <property type="entry name" value="ABM_dom"/>
</dbReference>
<dbReference type="RefSeq" id="WP_089250778.1">
    <property type="nucleotide sequence ID" value="NZ_FZOW01000017.1"/>
</dbReference>
<dbReference type="Gene3D" id="3.30.70.100">
    <property type="match status" value="1"/>
</dbReference>
<dbReference type="SUPFAM" id="SSF54909">
    <property type="entry name" value="Dimeric alpha+beta barrel"/>
    <property type="match status" value="1"/>
</dbReference>
<dbReference type="GO" id="GO:0004497">
    <property type="term" value="F:monooxygenase activity"/>
    <property type="evidence" value="ECO:0007669"/>
    <property type="project" value="UniProtKB-KW"/>
</dbReference>
<proteinExistence type="predicted"/>
<evidence type="ECO:0000313" key="2">
    <source>
        <dbReference type="EMBL" id="SNT39774.1"/>
    </source>
</evidence>
<dbReference type="PROSITE" id="PS51725">
    <property type="entry name" value="ABM"/>
    <property type="match status" value="1"/>
</dbReference>
<reference evidence="3" key="1">
    <citation type="submission" date="2017-06" db="EMBL/GenBank/DDBJ databases">
        <authorList>
            <person name="Varghese N."/>
            <person name="Submissions S."/>
        </authorList>
    </citation>
    <scope>NUCLEOTIDE SEQUENCE [LARGE SCALE GENOMIC DNA]</scope>
    <source>
        <strain evidence="3">JCM 23211</strain>
    </source>
</reference>
<sequence>MTVFINKLTLTGEAQELEKSYAHVAEHMETQPGLIRYLLVRSTKDPDVYYNVAEWESEELFRASVSDSIFRERLGHVTKVMTGEPHLTEVVLHGQGLSAVRPD</sequence>
<dbReference type="InterPro" id="IPR011008">
    <property type="entry name" value="Dimeric_a/b-barrel"/>
</dbReference>
<protein>
    <submittedName>
        <fullName evidence="2">Heme-degrading monooxygenase HmoA</fullName>
    </submittedName>
</protein>
<gene>
    <name evidence="2" type="ORF">SAMN05421642_11717</name>
</gene>